<keyword evidence="2" id="KW-1185">Reference proteome</keyword>
<dbReference type="OrthoDB" id="10267344at2759"/>
<accession>A0A9Q3JIE9</accession>
<evidence type="ECO:0000313" key="2">
    <source>
        <dbReference type="Proteomes" id="UP000765509"/>
    </source>
</evidence>
<evidence type="ECO:0000313" key="1">
    <source>
        <dbReference type="EMBL" id="MBW0562601.1"/>
    </source>
</evidence>
<sequence>MFWDQVIFSIAYHPQTDGLDTKTIQTSEDVIKTFCAYALEFKYSDCFTHYCHTLIPELELEHETSVHSSKGQTPPMFRKAGIQGSQQIHLARTEFTFILQLPDS</sequence>
<protein>
    <recommendedName>
        <fullName evidence="3">Integrase catalytic domain-containing protein</fullName>
    </recommendedName>
</protein>
<proteinExistence type="predicted"/>
<evidence type="ECO:0008006" key="3">
    <source>
        <dbReference type="Google" id="ProtNLM"/>
    </source>
</evidence>
<feature type="non-terminal residue" evidence="1">
    <location>
        <position position="104"/>
    </location>
</feature>
<dbReference type="EMBL" id="AVOT02072841">
    <property type="protein sequence ID" value="MBW0562601.1"/>
    <property type="molecule type" value="Genomic_DNA"/>
</dbReference>
<gene>
    <name evidence="1" type="ORF">O181_102316</name>
</gene>
<reference evidence="1" key="1">
    <citation type="submission" date="2021-03" db="EMBL/GenBank/DDBJ databases">
        <title>Draft genome sequence of rust myrtle Austropuccinia psidii MF-1, a brazilian biotype.</title>
        <authorList>
            <person name="Quecine M.C."/>
            <person name="Pachon D.M.R."/>
            <person name="Bonatelli M.L."/>
            <person name="Correr F.H."/>
            <person name="Franceschini L.M."/>
            <person name="Leite T.F."/>
            <person name="Margarido G.R.A."/>
            <person name="Almeida C.A."/>
            <person name="Ferrarezi J.A."/>
            <person name="Labate C.A."/>
        </authorList>
    </citation>
    <scope>NUCLEOTIDE SEQUENCE</scope>
    <source>
        <strain evidence="1">MF-1</strain>
    </source>
</reference>
<dbReference type="Proteomes" id="UP000765509">
    <property type="component" value="Unassembled WGS sequence"/>
</dbReference>
<name>A0A9Q3JIE9_9BASI</name>
<organism evidence="1 2">
    <name type="scientific">Austropuccinia psidii MF-1</name>
    <dbReference type="NCBI Taxonomy" id="1389203"/>
    <lineage>
        <taxon>Eukaryota</taxon>
        <taxon>Fungi</taxon>
        <taxon>Dikarya</taxon>
        <taxon>Basidiomycota</taxon>
        <taxon>Pucciniomycotina</taxon>
        <taxon>Pucciniomycetes</taxon>
        <taxon>Pucciniales</taxon>
        <taxon>Sphaerophragmiaceae</taxon>
        <taxon>Austropuccinia</taxon>
    </lineage>
</organism>
<dbReference type="AlphaFoldDB" id="A0A9Q3JIE9"/>
<comment type="caution">
    <text evidence="1">The sequence shown here is derived from an EMBL/GenBank/DDBJ whole genome shotgun (WGS) entry which is preliminary data.</text>
</comment>